<name>A0ABV5KGG6_9ACTN</name>
<dbReference type="SUPFAM" id="SSF56672">
    <property type="entry name" value="DNA/RNA polymerases"/>
    <property type="match status" value="1"/>
</dbReference>
<accession>A0ABV5KGG6</accession>
<dbReference type="GO" id="GO:0003964">
    <property type="term" value="F:RNA-directed DNA polymerase activity"/>
    <property type="evidence" value="ECO:0007669"/>
    <property type="project" value="UniProtKB-KW"/>
</dbReference>
<dbReference type="PROSITE" id="PS50878">
    <property type="entry name" value="RT_POL"/>
    <property type="match status" value="1"/>
</dbReference>
<dbReference type="Pfam" id="PF00078">
    <property type="entry name" value="RVT_1"/>
    <property type="match status" value="1"/>
</dbReference>
<reference evidence="2 3" key="1">
    <citation type="submission" date="2024-09" db="EMBL/GenBank/DDBJ databases">
        <authorList>
            <person name="Sun Q."/>
            <person name="Mori K."/>
        </authorList>
    </citation>
    <scope>NUCLEOTIDE SEQUENCE [LARGE SCALE GENOMIC DNA]</scope>
    <source>
        <strain evidence="2 3">JCM 9626</strain>
    </source>
</reference>
<protein>
    <submittedName>
        <fullName evidence="2">Reverse transcriptase domain-containing protein</fullName>
    </submittedName>
</protein>
<dbReference type="PANTHER" id="PTHR34047:SF8">
    <property type="entry name" value="PROTEIN YKFC"/>
    <property type="match status" value="1"/>
</dbReference>
<evidence type="ECO:0000313" key="3">
    <source>
        <dbReference type="Proteomes" id="UP001589750"/>
    </source>
</evidence>
<gene>
    <name evidence="2" type="ORF">ACFFRI_22510</name>
</gene>
<dbReference type="EMBL" id="JBHMDG010000052">
    <property type="protein sequence ID" value="MFB9315832.1"/>
    <property type="molecule type" value="Genomic_DNA"/>
</dbReference>
<evidence type="ECO:0000259" key="1">
    <source>
        <dbReference type="PROSITE" id="PS50878"/>
    </source>
</evidence>
<dbReference type="CDD" id="cd01646">
    <property type="entry name" value="RT_Bac_retron_I"/>
    <property type="match status" value="1"/>
</dbReference>
<dbReference type="RefSeq" id="WP_140011747.1">
    <property type="nucleotide sequence ID" value="NZ_JBHMDG010000052.1"/>
</dbReference>
<feature type="domain" description="Reverse transcriptase" evidence="1">
    <location>
        <begin position="34"/>
        <end position="260"/>
    </location>
</feature>
<keyword evidence="2" id="KW-0695">RNA-directed DNA polymerase</keyword>
<keyword evidence="3" id="KW-1185">Reference proteome</keyword>
<keyword evidence="2" id="KW-0548">Nucleotidyltransferase</keyword>
<dbReference type="PANTHER" id="PTHR34047">
    <property type="entry name" value="NUCLEAR INTRON MATURASE 1, MITOCHONDRIAL-RELATED"/>
    <property type="match status" value="1"/>
</dbReference>
<proteinExistence type="predicted"/>
<dbReference type="InterPro" id="IPR000477">
    <property type="entry name" value="RT_dom"/>
</dbReference>
<sequence length="432" mass="48645">MIFHEYVAKGSVRGRDGTSISNVADNLHDVTREVSSRCRSGTYRFTTYRQRLLLKGAGKAPRELSIPSVRDRITLRAYAELLTATFPESAGKLPQTAVAQVAAEVATGKLNAYVRIDVKNFYPTVNHDILLAELGTKIKKKEVLRVVRRAVATPTAPDRSPRPRALLTSGVPQGLSISNPLAEIYMRPVDKTMGAIPGISYHRFVDDILILCDHVDAQVVDEVCRKALKAVHLDAHPKESSGKSEVGNVADGFGYLGYVFSSTIVSVRHASVVRLESHLASIHATWRQDLARNVQPEIAFQRFLWNRNLAITGCIFQGTATGWIQYYRQLDDYSLLKRLDVTVNRLAMRYGVPEHPRPKTFMRAYWIIRHPRSRSTRYIPNFDRYELAQMAEELKNTGTNLVGMSDQQVEDAFYRMVSRAVRDLERDIGDVS</sequence>
<comment type="caution">
    <text evidence="2">The sequence shown here is derived from an EMBL/GenBank/DDBJ whole genome shotgun (WGS) entry which is preliminary data.</text>
</comment>
<dbReference type="InterPro" id="IPR051083">
    <property type="entry name" value="GrpII_Intron_Splice-Mob/Def"/>
</dbReference>
<dbReference type="Proteomes" id="UP001589750">
    <property type="component" value="Unassembled WGS sequence"/>
</dbReference>
<evidence type="ECO:0000313" key="2">
    <source>
        <dbReference type="EMBL" id="MFB9315832.1"/>
    </source>
</evidence>
<dbReference type="InterPro" id="IPR043502">
    <property type="entry name" value="DNA/RNA_pol_sf"/>
</dbReference>
<organism evidence="2 3">
    <name type="scientific">Nocardioides plantarum</name>
    <dbReference type="NCBI Taxonomy" id="29299"/>
    <lineage>
        <taxon>Bacteria</taxon>
        <taxon>Bacillati</taxon>
        <taxon>Actinomycetota</taxon>
        <taxon>Actinomycetes</taxon>
        <taxon>Propionibacteriales</taxon>
        <taxon>Nocardioidaceae</taxon>
        <taxon>Nocardioides</taxon>
    </lineage>
</organism>
<keyword evidence="2" id="KW-0808">Transferase</keyword>